<dbReference type="Proteomes" id="UP000253090">
    <property type="component" value="Unassembled WGS sequence"/>
</dbReference>
<dbReference type="InterPro" id="IPR024399">
    <property type="entry name" value="DUF2628"/>
</dbReference>
<protein>
    <submittedName>
        <fullName evidence="4">Zinc ribbon protein</fullName>
    </submittedName>
</protein>
<reference evidence="4 5" key="1">
    <citation type="submission" date="2018-07" db="EMBL/GenBank/DDBJ databases">
        <title>Genomic Encyclopedia of Type Strains, Phase III (KMG-III): the genomes of soil and plant-associated and newly described type strains.</title>
        <authorList>
            <person name="Whitman W."/>
        </authorList>
    </citation>
    <scope>NUCLEOTIDE SEQUENCE [LARGE SCALE GENOMIC DNA]</scope>
    <source>
        <strain evidence="4 5">CECT 8333</strain>
    </source>
</reference>
<sequence>MFCSNCGSKLLENDKFCVSCGSVVKPREETVATAPSDAHAPGSAEYAAGRQGRSTEPTEEDLALFVGKKADEYLVFWKEDRRWNWPAFLFGGYWMLYRGMYLYLLLYLVAMSFMVNIVRAIMFPVYYFSGDVVVAVLIANVVLQAIFALIANKIYLHHARRKIRALNSRLANFPEIREERIAATGETSLYIPIALAVLPVLIGIVATLFYSVYVYKEINEEIRYRQDSSMVQPYLQVT</sequence>
<keyword evidence="2" id="KW-1133">Transmembrane helix</keyword>
<gene>
    <name evidence="4" type="ORF">DFP94_107121</name>
</gene>
<dbReference type="OrthoDB" id="6691119at2"/>
<dbReference type="Pfam" id="PF10947">
    <property type="entry name" value="DUF2628"/>
    <property type="match status" value="1"/>
</dbReference>
<evidence type="ECO:0000256" key="2">
    <source>
        <dbReference type="SAM" id="Phobius"/>
    </source>
</evidence>
<feature type="region of interest" description="Disordered" evidence="1">
    <location>
        <begin position="32"/>
        <end position="55"/>
    </location>
</feature>
<feature type="transmembrane region" description="Helical" evidence="2">
    <location>
        <begin position="101"/>
        <end position="126"/>
    </location>
</feature>
<evidence type="ECO:0000259" key="3">
    <source>
        <dbReference type="Pfam" id="PF13240"/>
    </source>
</evidence>
<evidence type="ECO:0000313" key="4">
    <source>
        <dbReference type="EMBL" id="RCX18167.1"/>
    </source>
</evidence>
<keyword evidence="2" id="KW-0812">Transmembrane</keyword>
<name>A0A369BCI4_9BACL</name>
<keyword evidence="2" id="KW-0472">Membrane</keyword>
<feature type="transmembrane region" description="Helical" evidence="2">
    <location>
        <begin position="132"/>
        <end position="156"/>
    </location>
</feature>
<feature type="domain" description="Zinc-ribbon" evidence="3">
    <location>
        <begin position="2"/>
        <end position="22"/>
    </location>
</feature>
<dbReference type="InterPro" id="IPR026870">
    <property type="entry name" value="Zinc_ribbon_dom"/>
</dbReference>
<proteinExistence type="predicted"/>
<dbReference type="AlphaFoldDB" id="A0A369BCI4"/>
<accession>A0A369BCI4</accession>
<organism evidence="4 5">
    <name type="scientific">Fontibacillus phaseoli</name>
    <dbReference type="NCBI Taxonomy" id="1416533"/>
    <lineage>
        <taxon>Bacteria</taxon>
        <taxon>Bacillati</taxon>
        <taxon>Bacillota</taxon>
        <taxon>Bacilli</taxon>
        <taxon>Bacillales</taxon>
        <taxon>Paenibacillaceae</taxon>
        <taxon>Fontibacillus</taxon>
    </lineage>
</organism>
<evidence type="ECO:0000256" key="1">
    <source>
        <dbReference type="SAM" id="MobiDB-lite"/>
    </source>
</evidence>
<dbReference type="EMBL" id="QPJW01000007">
    <property type="protein sequence ID" value="RCX18167.1"/>
    <property type="molecule type" value="Genomic_DNA"/>
</dbReference>
<evidence type="ECO:0000313" key="5">
    <source>
        <dbReference type="Proteomes" id="UP000253090"/>
    </source>
</evidence>
<feature type="transmembrane region" description="Helical" evidence="2">
    <location>
        <begin position="189"/>
        <end position="213"/>
    </location>
</feature>
<dbReference type="Pfam" id="PF13240">
    <property type="entry name" value="Zn_Ribbon_1"/>
    <property type="match status" value="1"/>
</dbReference>
<keyword evidence="5" id="KW-1185">Reference proteome</keyword>
<comment type="caution">
    <text evidence="4">The sequence shown here is derived from an EMBL/GenBank/DDBJ whole genome shotgun (WGS) entry which is preliminary data.</text>
</comment>